<dbReference type="NCBIfam" id="NF004469">
    <property type="entry name" value="PRK05800.1"/>
    <property type="match status" value="1"/>
</dbReference>
<evidence type="ECO:0000256" key="14">
    <source>
        <dbReference type="ARBA" id="ARBA00022840"/>
    </source>
</evidence>
<comment type="similarity">
    <text evidence="7">Belongs to the CobU/CobP family.</text>
</comment>
<evidence type="ECO:0000256" key="5">
    <source>
        <dbReference type="ARBA" id="ARBA00004692"/>
    </source>
</evidence>
<comment type="pathway">
    <text evidence="5">Cofactor biosynthesis; adenosylcobalamin biosynthesis; adenosylcobalamin from cob(II)yrinate a,c-diamide: step 6/7.</text>
</comment>
<evidence type="ECO:0000256" key="7">
    <source>
        <dbReference type="ARBA" id="ARBA00007490"/>
    </source>
</evidence>
<comment type="catalytic activity">
    <reaction evidence="1">
        <text>adenosylcob(III)inamide + ATP = adenosylcob(III)inamide phosphate + ADP + H(+)</text>
        <dbReference type="Rhea" id="RHEA:15769"/>
        <dbReference type="ChEBI" id="CHEBI:2480"/>
        <dbReference type="ChEBI" id="CHEBI:15378"/>
        <dbReference type="ChEBI" id="CHEBI:30616"/>
        <dbReference type="ChEBI" id="CHEBI:58502"/>
        <dbReference type="ChEBI" id="CHEBI:456216"/>
        <dbReference type="EC" id="2.7.1.156"/>
    </reaction>
</comment>
<evidence type="ECO:0000313" key="18">
    <source>
        <dbReference type="EMBL" id="MBP2026988.1"/>
    </source>
</evidence>
<keyword evidence="10" id="KW-0169">Cobalamin biosynthesis</keyword>
<evidence type="ECO:0000256" key="3">
    <source>
        <dbReference type="ARBA" id="ARBA00001522"/>
    </source>
</evidence>
<dbReference type="PIRSF" id="PIRSF006135">
    <property type="entry name" value="CobU"/>
    <property type="match status" value="1"/>
</dbReference>
<dbReference type="Pfam" id="PF02283">
    <property type="entry name" value="CobU"/>
    <property type="match status" value="1"/>
</dbReference>
<proteinExistence type="inferred from homology"/>
<dbReference type="EC" id="2.7.1.156" evidence="8"/>
<comment type="function">
    <text evidence="4">Catalyzes ATP-dependent phosphorylation of adenosylcobinamide and addition of GMP to adenosylcobinamide phosphate.</text>
</comment>
<accession>A0ABS4KGU2</accession>
<gene>
    <name evidence="18" type="ORF">J2Z35_000780</name>
</gene>
<keyword evidence="13 18" id="KW-0418">Kinase</keyword>
<reference evidence="18 19" key="1">
    <citation type="submission" date="2021-03" db="EMBL/GenBank/DDBJ databases">
        <title>Genomic Encyclopedia of Type Strains, Phase IV (KMG-IV): sequencing the most valuable type-strain genomes for metagenomic binning, comparative biology and taxonomic classification.</title>
        <authorList>
            <person name="Goeker M."/>
        </authorList>
    </citation>
    <scope>NUCLEOTIDE SEQUENCE [LARGE SCALE GENOMIC DNA]</scope>
    <source>
        <strain evidence="18 19">DSM 27512</strain>
    </source>
</reference>
<evidence type="ECO:0000256" key="12">
    <source>
        <dbReference type="ARBA" id="ARBA00022741"/>
    </source>
</evidence>
<evidence type="ECO:0000256" key="10">
    <source>
        <dbReference type="ARBA" id="ARBA00022573"/>
    </source>
</evidence>
<evidence type="ECO:0000256" key="17">
    <source>
        <dbReference type="ARBA" id="ARBA00030571"/>
    </source>
</evidence>
<dbReference type="Gene3D" id="3.40.50.300">
    <property type="entry name" value="P-loop containing nucleotide triphosphate hydrolases"/>
    <property type="match status" value="1"/>
</dbReference>
<dbReference type="GO" id="GO:0008820">
    <property type="term" value="F:cobinamide phosphate guanylyltransferase activity"/>
    <property type="evidence" value="ECO:0007669"/>
    <property type="project" value="UniProtKB-EC"/>
</dbReference>
<evidence type="ECO:0000256" key="15">
    <source>
        <dbReference type="ARBA" id="ARBA00023134"/>
    </source>
</evidence>
<dbReference type="EC" id="2.7.7.62" evidence="9"/>
<sequence length="185" mass="20865">MGKITLVTGGARSGKSQFAEQLSDMRSEKICYIATSESFDDEMKDRIKKHIAQRPSHWETIEAYKNLGPIINSISSSYDLAMLDCVTVMINNLMFHSNIDFEKDTLDIINEFEKRVIQEIGDMLIAVKSNPIDLVVVTNEIGLGIVPGNRYTRIYRDIVGRANQFIAKQSDEVHLIVSGINIKIK</sequence>
<comment type="catalytic activity">
    <reaction evidence="3">
        <text>adenosylcob(III)inamide + GTP = adenosylcob(III)inamide phosphate + GDP + H(+)</text>
        <dbReference type="Rhea" id="RHEA:15765"/>
        <dbReference type="ChEBI" id="CHEBI:2480"/>
        <dbReference type="ChEBI" id="CHEBI:15378"/>
        <dbReference type="ChEBI" id="CHEBI:37565"/>
        <dbReference type="ChEBI" id="CHEBI:58189"/>
        <dbReference type="ChEBI" id="CHEBI:58502"/>
        <dbReference type="EC" id="2.7.1.156"/>
    </reaction>
</comment>
<keyword evidence="15" id="KW-0342">GTP-binding</keyword>
<comment type="caution">
    <text evidence="18">The sequence shown here is derived from an EMBL/GenBank/DDBJ whole genome shotgun (WGS) entry which is preliminary data.</text>
</comment>
<evidence type="ECO:0000256" key="2">
    <source>
        <dbReference type="ARBA" id="ARBA00000711"/>
    </source>
</evidence>
<evidence type="ECO:0000256" key="16">
    <source>
        <dbReference type="ARBA" id="ARBA00029570"/>
    </source>
</evidence>
<dbReference type="PANTHER" id="PTHR34848">
    <property type="match status" value="1"/>
</dbReference>
<dbReference type="SUPFAM" id="SSF52540">
    <property type="entry name" value="P-loop containing nucleoside triphosphate hydrolases"/>
    <property type="match status" value="1"/>
</dbReference>
<comment type="pathway">
    <text evidence="6">Cofactor biosynthesis; adenosylcobalamin biosynthesis; adenosylcobalamin from cob(II)yrinate a,c-diamide: step 5/7.</text>
</comment>
<keyword evidence="12" id="KW-0547">Nucleotide-binding</keyword>
<dbReference type="RefSeq" id="WP_209659581.1">
    <property type="nucleotide sequence ID" value="NZ_JAGGLI010000006.1"/>
</dbReference>
<dbReference type="InterPro" id="IPR003203">
    <property type="entry name" value="CobU/CobP"/>
</dbReference>
<dbReference type="CDD" id="cd00544">
    <property type="entry name" value="CobU"/>
    <property type="match status" value="1"/>
</dbReference>
<dbReference type="GO" id="GO:0043752">
    <property type="term" value="F:adenosylcobinamide kinase activity"/>
    <property type="evidence" value="ECO:0007669"/>
    <property type="project" value="UniProtKB-EC"/>
</dbReference>
<keyword evidence="18" id="KW-0548">Nucleotidyltransferase</keyword>
<protein>
    <recommendedName>
        <fullName evidence="16">Adenosylcobinamide kinase</fullName>
        <ecNumber evidence="8">2.7.1.156</ecNumber>
        <ecNumber evidence="9">2.7.7.62</ecNumber>
    </recommendedName>
    <alternativeName>
        <fullName evidence="17">Adenosylcobinamide-phosphate guanylyltransferase</fullName>
    </alternativeName>
</protein>
<organism evidence="18 19">
    <name type="scientific">Acetoanaerobium pronyense</name>
    <dbReference type="NCBI Taxonomy" id="1482736"/>
    <lineage>
        <taxon>Bacteria</taxon>
        <taxon>Bacillati</taxon>
        <taxon>Bacillota</taxon>
        <taxon>Clostridia</taxon>
        <taxon>Peptostreptococcales</taxon>
        <taxon>Filifactoraceae</taxon>
        <taxon>Acetoanaerobium</taxon>
    </lineage>
</organism>
<keyword evidence="14" id="KW-0067">ATP-binding</keyword>
<dbReference type="Proteomes" id="UP001314903">
    <property type="component" value="Unassembled WGS sequence"/>
</dbReference>
<evidence type="ECO:0000256" key="6">
    <source>
        <dbReference type="ARBA" id="ARBA00005159"/>
    </source>
</evidence>
<name>A0ABS4KGU2_9FIRM</name>
<evidence type="ECO:0000256" key="4">
    <source>
        <dbReference type="ARBA" id="ARBA00003889"/>
    </source>
</evidence>
<dbReference type="EMBL" id="JAGGLI010000006">
    <property type="protein sequence ID" value="MBP2026988.1"/>
    <property type="molecule type" value="Genomic_DNA"/>
</dbReference>
<evidence type="ECO:0000256" key="1">
    <source>
        <dbReference type="ARBA" id="ARBA00000312"/>
    </source>
</evidence>
<evidence type="ECO:0000256" key="11">
    <source>
        <dbReference type="ARBA" id="ARBA00022679"/>
    </source>
</evidence>
<evidence type="ECO:0000256" key="9">
    <source>
        <dbReference type="ARBA" id="ARBA00012523"/>
    </source>
</evidence>
<dbReference type="InterPro" id="IPR027417">
    <property type="entry name" value="P-loop_NTPase"/>
</dbReference>
<keyword evidence="19" id="KW-1185">Reference proteome</keyword>
<keyword evidence="11 18" id="KW-0808">Transferase</keyword>
<evidence type="ECO:0000313" key="19">
    <source>
        <dbReference type="Proteomes" id="UP001314903"/>
    </source>
</evidence>
<dbReference type="PANTHER" id="PTHR34848:SF1">
    <property type="entry name" value="BIFUNCTIONAL ADENOSYLCOBALAMIN BIOSYNTHESIS PROTEIN COBU"/>
    <property type="match status" value="1"/>
</dbReference>
<evidence type="ECO:0000256" key="8">
    <source>
        <dbReference type="ARBA" id="ARBA00012016"/>
    </source>
</evidence>
<comment type="catalytic activity">
    <reaction evidence="2">
        <text>adenosylcob(III)inamide phosphate + GTP + H(+) = adenosylcob(III)inamide-GDP + diphosphate</text>
        <dbReference type="Rhea" id="RHEA:22712"/>
        <dbReference type="ChEBI" id="CHEBI:15378"/>
        <dbReference type="ChEBI" id="CHEBI:33019"/>
        <dbReference type="ChEBI" id="CHEBI:37565"/>
        <dbReference type="ChEBI" id="CHEBI:58502"/>
        <dbReference type="ChEBI" id="CHEBI:60487"/>
        <dbReference type="EC" id="2.7.7.62"/>
    </reaction>
</comment>
<evidence type="ECO:0000256" key="13">
    <source>
        <dbReference type="ARBA" id="ARBA00022777"/>
    </source>
</evidence>